<evidence type="ECO:0000313" key="3">
    <source>
        <dbReference type="Proteomes" id="UP000266861"/>
    </source>
</evidence>
<protein>
    <submittedName>
        <fullName evidence="2">Uncharacterized protein</fullName>
    </submittedName>
</protein>
<dbReference type="Proteomes" id="UP000266861">
    <property type="component" value="Unassembled WGS sequence"/>
</dbReference>
<dbReference type="OrthoDB" id="2436117at2759"/>
<sequence>MSKFQNLVRNHNLMCQYKAGRRNKVGERYFEEFRTFFWERPQTTFDLVHNANIATRRAQERRHNRTPPLTYEEVSLM</sequence>
<keyword evidence="3" id="KW-1185">Reference proteome</keyword>
<evidence type="ECO:0000313" key="2">
    <source>
        <dbReference type="EMBL" id="RHZ45578.1"/>
    </source>
</evidence>
<proteinExistence type="predicted"/>
<feature type="region of interest" description="Disordered" evidence="1">
    <location>
        <begin position="57"/>
        <end position="77"/>
    </location>
</feature>
<evidence type="ECO:0000256" key="1">
    <source>
        <dbReference type="SAM" id="MobiDB-lite"/>
    </source>
</evidence>
<organism evidence="2 3">
    <name type="scientific">Diversispora epigaea</name>
    <dbReference type="NCBI Taxonomy" id="1348612"/>
    <lineage>
        <taxon>Eukaryota</taxon>
        <taxon>Fungi</taxon>
        <taxon>Fungi incertae sedis</taxon>
        <taxon>Mucoromycota</taxon>
        <taxon>Glomeromycotina</taxon>
        <taxon>Glomeromycetes</taxon>
        <taxon>Diversisporales</taxon>
        <taxon>Diversisporaceae</taxon>
        <taxon>Diversispora</taxon>
    </lineage>
</organism>
<comment type="caution">
    <text evidence="2">The sequence shown here is derived from an EMBL/GenBank/DDBJ whole genome shotgun (WGS) entry which is preliminary data.</text>
</comment>
<gene>
    <name evidence="2" type="ORF">Glove_669g20</name>
</gene>
<dbReference type="AlphaFoldDB" id="A0A397G7K2"/>
<name>A0A397G7K2_9GLOM</name>
<reference evidence="2 3" key="1">
    <citation type="submission" date="2018-08" db="EMBL/GenBank/DDBJ databases">
        <title>Genome and evolution of the arbuscular mycorrhizal fungus Diversispora epigaea (formerly Glomus versiforme) and its bacterial endosymbionts.</title>
        <authorList>
            <person name="Sun X."/>
            <person name="Fei Z."/>
            <person name="Harrison M."/>
        </authorList>
    </citation>
    <scope>NUCLEOTIDE SEQUENCE [LARGE SCALE GENOMIC DNA]</scope>
    <source>
        <strain evidence="2 3">IT104</strain>
    </source>
</reference>
<accession>A0A397G7K2</accession>
<dbReference type="EMBL" id="PQFF01000544">
    <property type="protein sequence ID" value="RHZ45578.1"/>
    <property type="molecule type" value="Genomic_DNA"/>
</dbReference>